<dbReference type="RefSeq" id="WP_262567025.1">
    <property type="nucleotide sequence ID" value="NZ_JAPFCC010000001.1"/>
</dbReference>
<gene>
    <name evidence="1" type="ORF">NX722_05180</name>
</gene>
<organism evidence="1 2">
    <name type="scientific">Endozoicomonas gorgoniicola</name>
    <dbReference type="NCBI Taxonomy" id="1234144"/>
    <lineage>
        <taxon>Bacteria</taxon>
        <taxon>Pseudomonadati</taxon>
        <taxon>Pseudomonadota</taxon>
        <taxon>Gammaproteobacteria</taxon>
        <taxon>Oceanospirillales</taxon>
        <taxon>Endozoicomonadaceae</taxon>
        <taxon>Endozoicomonas</taxon>
    </lineage>
</organism>
<dbReference type="Gene3D" id="2.40.160.10">
    <property type="entry name" value="Porin"/>
    <property type="match status" value="1"/>
</dbReference>
<evidence type="ECO:0000313" key="1">
    <source>
        <dbReference type="EMBL" id="MCW7552044.1"/>
    </source>
</evidence>
<evidence type="ECO:0000313" key="2">
    <source>
        <dbReference type="Proteomes" id="UP001209854"/>
    </source>
</evidence>
<name>A0ABT3MSR0_9GAMM</name>
<reference evidence="1 2" key="1">
    <citation type="submission" date="2022-10" db="EMBL/GenBank/DDBJ databases">
        <title>High-quality genome sequences of two octocoral-associated bacteria, Endozoicomonas euniceicola EF212 and Endozoicomonas gorgoniicola PS125.</title>
        <authorList>
            <person name="Chiou Y.-J."/>
            <person name="Chen Y.-H."/>
        </authorList>
    </citation>
    <scope>NUCLEOTIDE SEQUENCE [LARGE SCALE GENOMIC DNA]</scope>
    <source>
        <strain evidence="1 2">PS125</strain>
    </source>
</reference>
<evidence type="ECO:0008006" key="3">
    <source>
        <dbReference type="Google" id="ProtNLM"/>
    </source>
</evidence>
<dbReference type="EMBL" id="JAPFCC010000001">
    <property type="protein sequence ID" value="MCW7552044.1"/>
    <property type="molecule type" value="Genomic_DNA"/>
</dbReference>
<dbReference type="Proteomes" id="UP001209854">
    <property type="component" value="Unassembled WGS sequence"/>
</dbReference>
<dbReference type="InterPro" id="IPR023614">
    <property type="entry name" value="Porin_dom_sf"/>
</dbReference>
<keyword evidence="2" id="KW-1185">Reference proteome</keyword>
<comment type="caution">
    <text evidence="1">The sequence shown here is derived from an EMBL/GenBank/DDBJ whole genome shotgun (WGS) entry which is preliminary data.</text>
</comment>
<proteinExistence type="predicted"/>
<accession>A0ABT3MSR0</accession>
<sequence length="389" mass="43602">MDWQSGYLNDMFGVQLGYQSGLPNLYNNGYLEAQNSMMPGVTLKNDYSRFYESSADGGMIGKVSNANLQMRLGDEENFGKLSVGRFTPSIYNLLHRPDYIYYSMHEVYEGASLTGEINWSWGMIQPWFNYFTGFSSAHTTRTVRFKDDLDKGAGSGHFDKIYNIGYHSETDYFTSSASYSVAPDYQKNGIIELYTGIPLSYLAGNPDGDRSKILKFLFKYGMEKGTGDLNSNHKTDVVEFGIGIDTGDFDLLAGVTKIGKESFRGFQTQDGYNAGGGTAVWGDMAVFNKFDLANQTTYFLFGGYNLDNIGFQKWRIQGVAAMATDTDRSKLTMEQQVTVAKEDYTELNLELAYNYMGEGLGYRFMVGADTNMKVNGFALFVEYNTDILK</sequence>
<protein>
    <recommendedName>
        <fullName evidence="3">Porin</fullName>
    </recommendedName>
</protein>